<gene>
    <name evidence="1" type="ORF">ACFQDL_23180</name>
</gene>
<dbReference type="RefSeq" id="WP_379913280.1">
    <property type="nucleotide sequence ID" value="NZ_JBHSWE010000001.1"/>
</dbReference>
<comment type="caution">
    <text evidence="1">The sequence shown here is derived from an EMBL/GenBank/DDBJ whole genome shotgun (WGS) entry which is preliminary data.</text>
</comment>
<dbReference type="EMBL" id="JBHSWE010000001">
    <property type="protein sequence ID" value="MFC6672650.1"/>
    <property type="molecule type" value="Genomic_DNA"/>
</dbReference>
<proteinExistence type="predicted"/>
<sequence length="18" mass="2217">MKKAWEQNPTQVEAWLKE</sequence>
<evidence type="ECO:0000313" key="2">
    <source>
        <dbReference type="Proteomes" id="UP001596422"/>
    </source>
</evidence>
<organism evidence="1 2">
    <name type="scientific">Marinobacterium aestuariivivens</name>
    <dbReference type="NCBI Taxonomy" id="1698799"/>
    <lineage>
        <taxon>Bacteria</taxon>
        <taxon>Pseudomonadati</taxon>
        <taxon>Pseudomonadota</taxon>
        <taxon>Gammaproteobacteria</taxon>
        <taxon>Oceanospirillales</taxon>
        <taxon>Oceanospirillaceae</taxon>
        <taxon>Marinobacterium</taxon>
    </lineage>
</organism>
<keyword evidence="2" id="KW-1185">Reference proteome</keyword>
<evidence type="ECO:0000313" key="1">
    <source>
        <dbReference type="EMBL" id="MFC6672650.1"/>
    </source>
</evidence>
<protein>
    <submittedName>
        <fullName evidence="1">Uncharacterized protein</fullName>
    </submittedName>
</protein>
<accession>A0ABW2A538</accession>
<name>A0ABW2A538_9GAMM</name>
<dbReference type="Proteomes" id="UP001596422">
    <property type="component" value="Unassembled WGS sequence"/>
</dbReference>
<reference evidence="2" key="1">
    <citation type="journal article" date="2019" name="Int. J. Syst. Evol. Microbiol.">
        <title>The Global Catalogue of Microorganisms (GCM) 10K type strain sequencing project: providing services to taxonomists for standard genome sequencing and annotation.</title>
        <authorList>
            <consortium name="The Broad Institute Genomics Platform"/>
            <consortium name="The Broad Institute Genome Sequencing Center for Infectious Disease"/>
            <person name="Wu L."/>
            <person name="Ma J."/>
        </authorList>
    </citation>
    <scope>NUCLEOTIDE SEQUENCE [LARGE SCALE GENOMIC DNA]</scope>
    <source>
        <strain evidence="2">NBRC 111756</strain>
    </source>
</reference>